<organism evidence="8 10">
    <name type="scientific">Rhizophagus clarus</name>
    <dbReference type="NCBI Taxonomy" id="94130"/>
    <lineage>
        <taxon>Eukaryota</taxon>
        <taxon>Fungi</taxon>
        <taxon>Fungi incertae sedis</taxon>
        <taxon>Mucoromycota</taxon>
        <taxon>Glomeromycotina</taxon>
        <taxon>Glomeromycetes</taxon>
        <taxon>Glomerales</taxon>
        <taxon>Glomeraceae</taxon>
        <taxon>Rhizophagus</taxon>
    </lineage>
</organism>
<reference evidence="9" key="2">
    <citation type="submission" date="2019-10" db="EMBL/GenBank/DDBJ databases">
        <title>Conservation and host-specific expression of non-tandemly repeated heterogenous ribosome RNA gene in arbuscular mycorrhizal fungi.</title>
        <authorList>
            <person name="Maeda T."/>
            <person name="Kobayashi Y."/>
            <person name="Nakagawa T."/>
            <person name="Ezawa T."/>
            <person name="Yamaguchi K."/>
            <person name="Bino T."/>
            <person name="Nishimoto Y."/>
            <person name="Shigenobu S."/>
            <person name="Kawaguchi M."/>
        </authorList>
    </citation>
    <scope>NUCLEOTIDE SEQUENCE</scope>
    <source>
        <strain evidence="9">HR1</strain>
    </source>
</reference>
<evidence type="ECO:0000256" key="1">
    <source>
        <dbReference type="ARBA" id="ARBA00004123"/>
    </source>
</evidence>
<feature type="domain" description="Homologous-pairing protein 2 winged helix" evidence="7">
    <location>
        <begin position="14"/>
        <end position="75"/>
    </location>
</feature>
<feature type="coiled-coil region" evidence="6">
    <location>
        <begin position="87"/>
        <end position="151"/>
    </location>
</feature>
<dbReference type="GO" id="GO:0003690">
    <property type="term" value="F:double-stranded DNA binding"/>
    <property type="evidence" value="ECO:0007669"/>
    <property type="project" value="TreeGrafter"/>
</dbReference>
<evidence type="ECO:0000256" key="5">
    <source>
        <dbReference type="ARBA" id="ARBA00023254"/>
    </source>
</evidence>
<comment type="subcellular location">
    <subcellularLocation>
        <location evidence="1">Nucleus</location>
    </subcellularLocation>
</comment>
<dbReference type="GO" id="GO:0010774">
    <property type="term" value="P:meiotic strand invasion involved in reciprocal meiotic recombination"/>
    <property type="evidence" value="ECO:0007669"/>
    <property type="project" value="TreeGrafter"/>
</dbReference>
<dbReference type="GO" id="GO:0120230">
    <property type="term" value="F:recombinase activator activity"/>
    <property type="evidence" value="ECO:0007669"/>
    <property type="project" value="TreeGrafter"/>
</dbReference>
<accession>A0A2Z6RVK1</accession>
<gene>
    <name evidence="9" type="ORF">RCL2_000501700</name>
    <name evidence="8" type="ORF">RclHR1_02660019</name>
</gene>
<evidence type="ECO:0000259" key="7">
    <source>
        <dbReference type="Pfam" id="PF07106"/>
    </source>
</evidence>
<dbReference type="STRING" id="94130.A0A2Z6RVK1"/>
<dbReference type="GO" id="GO:0120231">
    <property type="term" value="C:DNA recombinase auxiliary factor complex"/>
    <property type="evidence" value="ECO:0007669"/>
    <property type="project" value="TreeGrafter"/>
</dbReference>
<dbReference type="InterPro" id="IPR010776">
    <property type="entry name" value="Hop2_WH_dom"/>
</dbReference>
<keyword evidence="10" id="KW-1185">Reference proteome</keyword>
<dbReference type="PANTHER" id="PTHR15938:SF0">
    <property type="entry name" value="HOMOLOGOUS-PAIRING PROTEIN 2 HOMOLOG"/>
    <property type="match status" value="1"/>
</dbReference>
<reference evidence="8 10" key="1">
    <citation type="submission" date="2017-11" db="EMBL/GenBank/DDBJ databases">
        <title>The genome of Rhizophagus clarus HR1 reveals common genetic basis of auxotrophy among arbuscular mycorrhizal fungi.</title>
        <authorList>
            <person name="Kobayashi Y."/>
        </authorList>
    </citation>
    <scope>NUCLEOTIDE SEQUENCE [LARGE SCALE GENOMIC DNA]</scope>
    <source>
        <strain evidence="8 10">HR1</strain>
    </source>
</reference>
<dbReference type="GO" id="GO:0000794">
    <property type="term" value="C:condensed nuclear chromosome"/>
    <property type="evidence" value="ECO:0007669"/>
    <property type="project" value="TreeGrafter"/>
</dbReference>
<protein>
    <submittedName>
        <fullName evidence="9">Homologous-pairing protein 2 homolog</fullName>
    </submittedName>
</protein>
<sequence length="221" mass="25726">MAKVKKAPAAKGDDAEQMVMDYLRKTNRPYSATDVSNNLHGAITKAVAQKVLNALAVKTEVRQKVYGKQSVYVINQEQFESPSQEELNDMDSKIEELKKEVDKYKEKNRQLTSELTALNNSLTNEQCEERLKVLTEQNKKYEERLIELQSGAKQFSVDDAKRIDEKFEKNRKFWKQRKKMFDEIVSTILDAIDMKKKVFEDEELCIERDPIDINEDPLKDL</sequence>
<dbReference type="Gene3D" id="1.10.10.10">
    <property type="entry name" value="Winged helix-like DNA-binding domain superfamily/Winged helix DNA-binding domain"/>
    <property type="match status" value="1"/>
</dbReference>
<evidence type="ECO:0000256" key="6">
    <source>
        <dbReference type="SAM" id="Coils"/>
    </source>
</evidence>
<dbReference type="PANTHER" id="PTHR15938">
    <property type="entry name" value="TBP-1 INTERACTING PROTEIN"/>
    <property type="match status" value="1"/>
</dbReference>
<evidence type="ECO:0000313" key="9">
    <source>
        <dbReference type="EMBL" id="GES77664.1"/>
    </source>
</evidence>
<keyword evidence="6" id="KW-0175">Coiled coil</keyword>
<dbReference type="AlphaFoldDB" id="A0A2Z6RVK1"/>
<dbReference type="GO" id="GO:0007129">
    <property type="term" value="P:homologous chromosome pairing at meiosis"/>
    <property type="evidence" value="ECO:0007669"/>
    <property type="project" value="TreeGrafter"/>
</dbReference>
<comment type="similarity">
    <text evidence="2">Belongs to the HOP2 family.</text>
</comment>
<dbReference type="Pfam" id="PF07106">
    <property type="entry name" value="WHD_TBPIP"/>
    <property type="match status" value="1"/>
</dbReference>
<evidence type="ECO:0000256" key="2">
    <source>
        <dbReference type="ARBA" id="ARBA00007922"/>
    </source>
</evidence>
<comment type="caution">
    <text evidence="8">The sequence shown here is derived from an EMBL/GenBank/DDBJ whole genome shotgun (WGS) entry which is preliminary data.</text>
</comment>
<dbReference type="Proteomes" id="UP000247702">
    <property type="component" value="Unassembled WGS sequence"/>
</dbReference>
<keyword evidence="5" id="KW-0469">Meiosis</keyword>
<dbReference type="EMBL" id="BLAL01000030">
    <property type="protein sequence ID" value="GES77664.1"/>
    <property type="molecule type" value="Genomic_DNA"/>
</dbReference>
<name>A0A2Z6RVK1_9GLOM</name>
<evidence type="ECO:0000313" key="8">
    <source>
        <dbReference type="EMBL" id="GBB95998.1"/>
    </source>
</evidence>
<dbReference type="GO" id="GO:0000709">
    <property type="term" value="P:meiotic joint molecule formation"/>
    <property type="evidence" value="ECO:0007669"/>
    <property type="project" value="TreeGrafter"/>
</dbReference>
<dbReference type="InterPro" id="IPR036388">
    <property type="entry name" value="WH-like_DNA-bd_sf"/>
</dbReference>
<proteinExistence type="inferred from homology"/>
<keyword evidence="3" id="KW-0233">DNA recombination</keyword>
<keyword evidence="4" id="KW-0539">Nucleus</keyword>
<dbReference type="Proteomes" id="UP000615446">
    <property type="component" value="Unassembled WGS sequence"/>
</dbReference>
<evidence type="ECO:0000313" key="10">
    <source>
        <dbReference type="Proteomes" id="UP000247702"/>
    </source>
</evidence>
<dbReference type="EMBL" id="BEXD01001846">
    <property type="protein sequence ID" value="GBB95998.1"/>
    <property type="molecule type" value="Genomic_DNA"/>
</dbReference>
<dbReference type="OrthoDB" id="272266at2759"/>
<evidence type="ECO:0000256" key="3">
    <source>
        <dbReference type="ARBA" id="ARBA00023172"/>
    </source>
</evidence>
<evidence type="ECO:0000256" key="4">
    <source>
        <dbReference type="ARBA" id="ARBA00023242"/>
    </source>
</evidence>